<keyword evidence="4" id="KW-0106">Calcium</keyword>
<dbReference type="PANTHER" id="PTHR10342">
    <property type="entry name" value="ARYLSULFATASE"/>
    <property type="match status" value="1"/>
</dbReference>
<comment type="caution">
    <text evidence="8">The sequence shown here is derived from an EMBL/GenBank/DDBJ whole genome shotgun (WGS) entry which is preliminary data.</text>
</comment>
<keyword evidence="6" id="KW-0472">Membrane</keyword>
<dbReference type="GO" id="GO:0046872">
    <property type="term" value="F:metal ion binding"/>
    <property type="evidence" value="ECO:0007669"/>
    <property type="project" value="UniProtKB-KW"/>
</dbReference>
<dbReference type="InterPro" id="IPR017850">
    <property type="entry name" value="Alkaline_phosphatase_core_sf"/>
</dbReference>
<dbReference type="AlphaFoldDB" id="A0AAV6VEF4"/>
<dbReference type="EMBL" id="JAFNEN010000103">
    <property type="protein sequence ID" value="KAG8194368.1"/>
    <property type="molecule type" value="Genomic_DNA"/>
</dbReference>
<dbReference type="Gene3D" id="3.40.720.10">
    <property type="entry name" value="Alkaline Phosphatase, subunit A"/>
    <property type="match status" value="1"/>
</dbReference>
<feature type="transmembrane region" description="Helical" evidence="6">
    <location>
        <begin position="20"/>
        <end position="43"/>
    </location>
</feature>
<comment type="cofactor">
    <cofactor evidence="1">
        <name>Ca(2+)</name>
        <dbReference type="ChEBI" id="CHEBI:29108"/>
    </cofactor>
</comment>
<keyword evidence="5" id="KW-0325">Glycoprotein</keyword>
<keyword evidence="6" id="KW-1133">Transmembrane helix</keyword>
<dbReference type="SUPFAM" id="SSF53649">
    <property type="entry name" value="Alkaline phosphatase-like"/>
    <property type="match status" value="1"/>
</dbReference>
<dbReference type="CDD" id="cd16029">
    <property type="entry name" value="4-S"/>
    <property type="match status" value="1"/>
</dbReference>
<proteinExistence type="inferred from homology"/>
<dbReference type="GO" id="GO:0008484">
    <property type="term" value="F:sulfuric ester hydrolase activity"/>
    <property type="evidence" value="ECO:0007669"/>
    <property type="project" value="InterPro"/>
</dbReference>
<gene>
    <name evidence="8" type="ORF">JTE90_010984</name>
</gene>
<keyword evidence="6" id="KW-0812">Transmembrane</keyword>
<keyword evidence="9" id="KW-1185">Reference proteome</keyword>
<evidence type="ECO:0000256" key="6">
    <source>
        <dbReference type="SAM" id="Phobius"/>
    </source>
</evidence>
<evidence type="ECO:0000256" key="2">
    <source>
        <dbReference type="ARBA" id="ARBA00008779"/>
    </source>
</evidence>
<evidence type="ECO:0000313" key="9">
    <source>
        <dbReference type="Proteomes" id="UP000827092"/>
    </source>
</evidence>
<sequence length="611" mass="68432">MVEKVDLEDNEPVPVPYSVWPRIVAMLTALVLVAVIFTLVVLLSTSSITPKKPDPPNIIFILADDLGWNDVSFHGSPQIPTPNIDALAASGVILNNYYTHPQCTPSRGALMSGKYANRLGLNHGDIRPGEATGLPLNVATLPEYMKKLDYKTHMIGKWHLGYHKKRYLPTRRGFDSFFGFLNDKIDYFDYTSYYKVPTAVLPQETTIISSENPDGNLPANYTNAYNVLEMFGVDIWKNEEVLRDFRGEYATNVFTNKALDVIEQHNTTKPLFLFVSHAATQGGNEFFPLQAPLELYERNNHIKEDNRRTYAGVVEALDESIGKIFEALNKKGMIKNSILVVSSDNGGDAKPGSGSNWPLRGTKYSLWEGGVRSVGVLWSPLLKLKKPTVSFKLMHITDWLPTFYFAAGGDLDDLGDIDGLNLWPMFLNKDTPTPRDEVLLNVDSLSSIGGLRKGDMKLIVSDNPAEGGDWYGPSGLEDSNVTDSFDDWVWANGSVIKNILLETKQWLMKENDTWRQGAAIVCGENFLPVSGKCDFSEGPCLYNVTEDPCEYKNIAKLFPEVVEEMLNRLRDLNATTLSIQNKEIDQRANPICHDFAYVPWLDGDEEFDCPF</sequence>
<protein>
    <recommendedName>
        <fullName evidence="7">Sulfatase N-terminal domain-containing protein</fullName>
    </recommendedName>
</protein>
<evidence type="ECO:0000256" key="3">
    <source>
        <dbReference type="ARBA" id="ARBA00022723"/>
    </source>
</evidence>
<evidence type="ECO:0000256" key="4">
    <source>
        <dbReference type="ARBA" id="ARBA00022837"/>
    </source>
</evidence>
<dbReference type="InterPro" id="IPR047115">
    <property type="entry name" value="ARSB"/>
</dbReference>
<comment type="similarity">
    <text evidence="2">Belongs to the sulfatase family.</text>
</comment>
<evidence type="ECO:0000259" key="7">
    <source>
        <dbReference type="Pfam" id="PF00884"/>
    </source>
</evidence>
<reference evidence="8 9" key="1">
    <citation type="journal article" date="2022" name="Nat. Ecol. Evol.">
        <title>A masculinizing supergene underlies an exaggerated male reproductive morph in a spider.</title>
        <authorList>
            <person name="Hendrickx F."/>
            <person name="De Corte Z."/>
            <person name="Sonet G."/>
            <person name="Van Belleghem S.M."/>
            <person name="Kostlbacher S."/>
            <person name="Vangestel C."/>
        </authorList>
    </citation>
    <scope>NUCLEOTIDE SEQUENCE [LARGE SCALE GENOMIC DNA]</scope>
    <source>
        <strain evidence="8">W744_W776</strain>
    </source>
</reference>
<dbReference type="InterPro" id="IPR000917">
    <property type="entry name" value="Sulfatase_N"/>
</dbReference>
<evidence type="ECO:0000313" key="8">
    <source>
        <dbReference type="EMBL" id="KAG8194368.1"/>
    </source>
</evidence>
<dbReference type="Gene3D" id="3.30.1120.10">
    <property type="match status" value="1"/>
</dbReference>
<dbReference type="Proteomes" id="UP000827092">
    <property type="component" value="Unassembled WGS sequence"/>
</dbReference>
<organism evidence="8 9">
    <name type="scientific">Oedothorax gibbosus</name>
    <dbReference type="NCBI Taxonomy" id="931172"/>
    <lineage>
        <taxon>Eukaryota</taxon>
        <taxon>Metazoa</taxon>
        <taxon>Ecdysozoa</taxon>
        <taxon>Arthropoda</taxon>
        <taxon>Chelicerata</taxon>
        <taxon>Arachnida</taxon>
        <taxon>Araneae</taxon>
        <taxon>Araneomorphae</taxon>
        <taxon>Entelegynae</taxon>
        <taxon>Araneoidea</taxon>
        <taxon>Linyphiidae</taxon>
        <taxon>Erigoninae</taxon>
        <taxon>Oedothorax</taxon>
    </lineage>
</organism>
<evidence type="ECO:0000256" key="5">
    <source>
        <dbReference type="ARBA" id="ARBA00023180"/>
    </source>
</evidence>
<accession>A0AAV6VEF4</accession>
<keyword evidence="3" id="KW-0479">Metal-binding</keyword>
<name>A0AAV6VEF4_9ARAC</name>
<dbReference type="Pfam" id="PF00884">
    <property type="entry name" value="Sulfatase"/>
    <property type="match status" value="1"/>
</dbReference>
<evidence type="ECO:0000256" key="1">
    <source>
        <dbReference type="ARBA" id="ARBA00001913"/>
    </source>
</evidence>
<dbReference type="PANTHER" id="PTHR10342:SF273">
    <property type="entry name" value="RE14504P"/>
    <property type="match status" value="1"/>
</dbReference>
<feature type="domain" description="Sulfatase N-terminal" evidence="7">
    <location>
        <begin position="56"/>
        <end position="408"/>
    </location>
</feature>